<dbReference type="InterPro" id="IPR016194">
    <property type="entry name" value="SPOC-like_C_dom_sf"/>
</dbReference>
<name>A0A087LXX8_9HYPH</name>
<keyword evidence="2" id="KW-0234">DNA repair</keyword>
<dbReference type="OrthoDB" id="9780854at2"/>
<evidence type="ECO:0000313" key="6">
    <source>
        <dbReference type="Proteomes" id="UP000028981"/>
    </source>
</evidence>
<keyword evidence="1 2" id="KW-0238">DNA-binding</keyword>
<dbReference type="InterPro" id="IPR009187">
    <property type="entry name" value="Prok_Ku"/>
</dbReference>
<dbReference type="Proteomes" id="UP000028981">
    <property type="component" value="Unassembled WGS sequence"/>
</dbReference>
<dbReference type="Gene3D" id="2.40.290.10">
    <property type="match status" value="1"/>
</dbReference>
<dbReference type="SUPFAM" id="SSF100939">
    <property type="entry name" value="SPOC domain-like"/>
    <property type="match status" value="1"/>
</dbReference>
<dbReference type="PANTHER" id="PTHR41251">
    <property type="entry name" value="NON-HOMOLOGOUS END JOINING PROTEIN KU"/>
    <property type="match status" value="1"/>
</dbReference>
<evidence type="ECO:0000256" key="3">
    <source>
        <dbReference type="SAM" id="MobiDB-lite"/>
    </source>
</evidence>
<keyword evidence="2" id="KW-0233">DNA recombination</keyword>
<feature type="region of interest" description="Disordered" evidence="3">
    <location>
        <begin position="227"/>
        <end position="251"/>
    </location>
</feature>
<dbReference type="PANTHER" id="PTHR41251:SF1">
    <property type="entry name" value="NON-HOMOLOGOUS END JOINING PROTEIN KU"/>
    <property type="match status" value="1"/>
</dbReference>
<dbReference type="InterPro" id="IPR006164">
    <property type="entry name" value="DNA_bd_Ku70/Ku80"/>
</dbReference>
<organism evidence="5 6">
    <name type="scientific">Devosia riboflavina</name>
    <dbReference type="NCBI Taxonomy" id="46914"/>
    <lineage>
        <taxon>Bacteria</taxon>
        <taxon>Pseudomonadati</taxon>
        <taxon>Pseudomonadota</taxon>
        <taxon>Alphaproteobacteria</taxon>
        <taxon>Hyphomicrobiales</taxon>
        <taxon>Devosiaceae</taxon>
        <taxon>Devosia</taxon>
    </lineage>
</organism>
<dbReference type="PIRSF" id="PIRSF006493">
    <property type="entry name" value="Prok_Ku"/>
    <property type="match status" value="1"/>
</dbReference>
<protein>
    <recommendedName>
        <fullName evidence="2">Non-homologous end joining protein Ku</fullName>
    </recommendedName>
</protein>
<feature type="domain" description="Ku" evidence="4">
    <location>
        <begin position="55"/>
        <end position="184"/>
    </location>
</feature>
<dbReference type="HAMAP" id="MF_01875">
    <property type="entry name" value="Prokaryotic_Ku"/>
    <property type="match status" value="1"/>
</dbReference>
<comment type="subunit">
    <text evidence="2">Homodimer. Interacts with LigD.</text>
</comment>
<comment type="caution">
    <text evidence="5">The sequence shown here is derived from an EMBL/GenBank/DDBJ whole genome shotgun (WGS) entry which is preliminary data.</text>
</comment>
<dbReference type="NCBIfam" id="TIGR02772">
    <property type="entry name" value="Ku_bact"/>
    <property type="match status" value="1"/>
</dbReference>
<evidence type="ECO:0000256" key="1">
    <source>
        <dbReference type="ARBA" id="ARBA00023125"/>
    </source>
</evidence>
<keyword evidence="6" id="KW-1185">Reference proteome</keyword>
<keyword evidence="2" id="KW-0227">DNA damage</keyword>
<dbReference type="EMBL" id="JQGC01000025">
    <property type="protein sequence ID" value="KFL29481.1"/>
    <property type="molecule type" value="Genomic_DNA"/>
</dbReference>
<accession>A0A087LXX8</accession>
<sequence>MAVRPYWKGYLKLSLVNCPVILSPVTSEGEKVKFHTINRKTNHRITTRYIDAVSEKVVDKDDQARAYEKAEDEYVIMEDDELDAVKLESARTIDIDEFAPADSIEWTYFESPYFVTPADEVGEEAFVVIRQAMADADVVGIARLVINSRERAVMLQPWDAGILLWTLRFGDEVRDEDEYWKEVDDKPVDKKMLAMVEQLIEERTTTWSDDMVEDPVQDRLLDIIKQKQRKTKKDRPKADAEREEDVEAPNNVIDLMAALKKSLEGKPEAPAKKTRR</sequence>
<dbReference type="GO" id="GO:0006303">
    <property type="term" value="P:double-strand break repair via nonhomologous end joining"/>
    <property type="evidence" value="ECO:0007669"/>
    <property type="project" value="UniProtKB-UniRule"/>
</dbReference>
<dbReference type="GO" id="GO:0006310">
    <property type="term" value="P:DNA recombination"/>
    <property type="evidence" value="ECO:0007669"/>
    <property type="project" value="UniProtKB-KW"/>
</dbReference>
<comment type="function">
    <text evidence="2">With LigD forms a non-homologous end joining (NHEJ) DNA repair enzyme, which repairs dsDNA breaks with reduced fidelity. Binds linear dsDNA with 5'- and 3'- overhangs but not closed circular dsDNA nor ssDNA. Recruits and stimulates the ligase activity of LigD.</text>
</comment>
<reference evidence="5 6" key="1">
    <citation type="submission" date="2014-08" db="EMBL/GenBank/DDBJ databases">
        <authorList>
            <person name="Hassan Y.I."/>
            <person name="Lepp D."/>
            <person name="Zhou T."/>
        </authorList>
    </citation>
    <scope>NUCLEOTIDE SEQUENCE [LARGE SCALE GENOMIC DNA]</scope>
    <source>
        <strain evidence="5 6">IFO13584</strain>
    </source>
</reference>
<evidence type="ECO:0000259" key="4">
    <source>
        <dbReference type="SMART" id="SM00559"/>
    </source>
</evidence>
<proteinExistence type="inferred from homology"/>
<dbReference type="AlphaFoldDB" id="A0A087LXX8"/>
<dbReference type="GO" id="GO:0003690">
    <property type="term" value="F:double-stranded DNA binding"/>
    <property type="evidence" value="ECO:0007669"/>
    <property type="project" value="UniProtKB-UniRule"/>
</dbReference>
<dbReference type="STRING" id="46914.JP75_20615"/>
<evidence type="ECO:0000256" key="2">
    <source>
        <dbReference type="HAMAP-Rule" id="MF_01875"/>
    </source>
</evidence>
<evidence type="ECO:0000313" key="5">
    <source>
        <dbReference type="EMBL" id="KFL29481.1"/>
    </source>
</evidence>
<dbReference type="RefSeq" id="WP_035086324.1">
    <property type="nucleotide sequence ID" value="NZ_JQGC01000025.1"/>
</dbReference>
<dbReference type="Pfam" id="PF02735">
    <property type="entry name" value="Ku"/>
    <property type="match status" value="1"/>
</dbReference>
<comment type="similarity">
    <text evidence="2">Belongs to the prokaryotic Ku family.</text>
</comment>
<dbReference type="SMART" id="SM00559">
    <property type="entry name" value="Ku78"/>
    <property type="match status" value="1"/>
</dbReference>
<gene>
    <name evidence="2" type="primary">ku</name>
    <name evidence="5" type="ORF">JP75_20615</name>
</gene>